<dbReference type="Proteomes" id="UP001159641">
    <property type="component" value="Unassembled WGS sequence"/>
</dbReference>
<dbReference type="EMBL" id="JAIQCJ010000525">
    <property type="protein sequence ID" value="KAJ8796120.1"/>
    <property type="molecule type" value="Genomic_DNA"/>
</dbReference>
<protein>
    <submittedName>
        <fullName evidence="2">Uncharacterized protein</fullName>
    </submittedName>
</protein>
<dbReference type="AlphaFoldDB" id="A0AB34HY91"/>
<reference evidence="2 3" key="1">
    <citation type="submission" date="2022-11" db="EMBL/GenBank/DDBJ databases">
        <title>Whole genome sequence of Eschrichtius robustus ER-17-0199.</title>
        <authorList>
            <person name="Bruniche-Olsen A."/>
            <person name="Black A.N."/>
            <person name="Fields C.J."/>
            <person name="Walden K."/>
            <person name="Dewoody J.A."/>
        </authorList>
    </citation>
    <scope>NUCLEOTIDE SEQUENCE [LARGE SCALE GENOMIC DNA]</scope>
    <source>
        <strain evidence="2">ER-17-0199</strain>
        <tissue evidence="2">Blubber</tissue>
    </source>
</reference>
<keyword evidence="3" id="KW-1185">Reference proteome</keyword>
<accession>A0AB34HY91</accession>
<evidence type="ECO:0000256" key="1">
    <source>
        <dbReference type="SAM" id="MobiDB-lite"/>
    </source>
</evidence>
<evidence type="ECO:0000313" key="2">
    <source>
        <dbReference type="EMBL" id="KAJ8796120.1"/>
    </source>
</evidence>
<sequence>MTRPEASASETWGELRASVECACAAVAAAGRSASGRWQAQVRVGRGSVTPELRAKGPVTPCAAVNSLWKGRACAEGWELGNKSLACPRLQRGCGPKPGGFFEPQQSGPNRARELGVLGAVVPRDRGPGLEGEGGCVGYTGQG</sequence>
<comment type="caution">
    <text evidence="2">The sequence shown here is derived from an EMBL/GenBank/DDBJ whole genome shotgun (WGS) entry which is preliminary data.</text>
</comment>
<evidence type="ECO:0000313" key="3">
    <source>
        <dbReference type="Proteomes" id="UP001159641"/>
    </source>
</evidence>
<gene>
    <name evidence="2" type="ORF">J1605_018170</name>
</gene>
<proteinExistence type="predicted"/>
<feature type="region of interest" description="Disordered" evidence="1">
    <location>
        <begin position="121"/>
        <end position="142"/>
    </location>
</feature>
<name>A0AB34HY91_ESCRO</name>
<feature type="compositionally biased region" description="Gly residues" evidence="1">
    <location>
        <begin position="128"/>
        <end position="142"/>
    </location>
</feature>
<organism evidence="2 3">
    <name type="scientific">Eschrichtius robustus</name>
    <name type="common">California gray whale</name>
    <name type="synonym">Eschrichtius gibbosus</name>
    <dbReference type="NCBI Taxonomy" id="9764"/>
    <lineage>
        <taxon>Eukaryota</taxon>
        <taxon>Metazoa</taxon>
        <taxon>Chordata</taxon>
        <taxon>Craniata</taxon>
        <taxon>Vertebrata</taxon>
        <taxon>Euteleostomi</taxon>
        <taxon>Mammalia</taxon>
        <taxon>Eutheria</taxon>
        <taxon>Laurasiatheria</taxon>
        <taxon>Artiodactyla</taxon>
        <taxon>Whippomorpha</taxon>
        <taxon>Cetacea</taxon>
        <taxon>Mysticeti</taxon>
        <taxon>Eschrichtiidae</taxon>
        <taxon>Eschrichtius</taxon>
    </lineage>
</organism>